<keyword evidence="9" id="KW-1185">Reference proteome</keyword>
<gene>
    <name evidence="8" type="ORF">ACEWY4_001294</name>
</gene>
<feature type="region of interest" description="Disordered" evidence="6">
    <location>
        <begin position="561"/>
        <end position="664"/>
    </location>
</feature>
<evidence type="ECO:0000256" key="4">
    <source>
        <dbReference type="ARBA" id="ARBA00022759"/>
    </source>
</evidence>
<keyword evidence="2" id="KW-0548">Nucleotidyltransferase</keyword>
<organism evidence="8 9">
    <name type="scientific">Coilia grayii</name>
    <name type="common">Gray's grenadier anchovy</name>
    <dbReference type="NCBI Taxonomy" id="363190"/>
    <lineage>
        <taxon>Eukaryota</taxon>
        <taxon>Metazoa</taxon>
        <taxon>Chordata</taxon>
        <taxon>Craniata</taxon>
        <taxon>Vertebrata</taxon>
        <taxon>Euteleostomi</taxon>
        <taxon>Actinopterygii</taxon>
        <taxon>Neopterygii</taxon>
        <taxon>Teleostei</taxon>
        <taxon>Clupei</taxon>
        <taxon>Clupeiformes</taxon>
        <taxon>Clupeoidei</taxon>
        <taxon>Engraulidae</taxon>
        <taxon>Coilinae</taxon>
        <taxon>Coilia</taxon>
    </lineage>
</organism>
<evidence type="ECO:0000256" key="2">
    <source>
        <dbReference type="ARBA" id="ARBA00022695"/>
    </source>
</evidence>
<comment type="caution">
    <text evidence="8">The sequence shown here is derived from an EMBL/GenBank/DDBJ whole genome shotgun (WGS) entry which is preliminary data.</text>
</comment>
<dbReference type="InterPro" id="IPR040643">
    <property type="entry name" value="MLVIN_C"/>
</dbReference>
<evidence type="ECO:0000313" key="9">
    <source>
        <dbReference type="Proteomes" id="UP001591681"/>
    </source>
</evidence>
<dbReference type="Gene3D" id="3.10.10.10">
    <property type="entry name" value="HIV Type 1 Reverse Transcriptase, subunit A, domain 1"/>
    <property type="match status" value="1"/>
</dbReference>
<dbReference type="SUPFAM" id="SSF53098">
    <property type="entry name" value="Ribonuclease H-like"/>
    <property type="match status" value="1"/>
</dbReference>
<keyword evidence="4" id="KW-0255">Endonuclease</keyword>
<dbReference type="GO" id="GO:0006259">
    <property type="term" value="P:DNA metabolic process"/>
    <property type="evidence" value="ECO:0007669"/>
    <property type="project" value="UniProtKB-ARBA"/>
</dbReference>
<dbReference type="InterPro" id="IPR043502">
    <property type="entry name" value="DNA/RNA_pol_sf"/>
</dbReference>
<dbReference type="GO" id="GO:0016779">
    <property type="term" value="F:nucleotidyltransferase activity"/>
    <property type="evidence" value="ECO:0007669"/>
    <property type="project" value="UniProtKB-KW"/>
</dbReference>
<feature type="compositionally biased region" description="Low complexity" evidence="6">
    <location>
        <begin position="635"/>
        <end position="647"/>
    </location>
</feature>
<feature type="region of interest" description="Disordered" evidence="6">
    <location>
        <begin position="494"/>
        <end position="532"/>
    </location>
</feature>
<dbReference type="Pfam" id="PF18697">
    <property type="entry name" value="MLVIN_C"/>
    <property type="match status" value="1"/>
</dbReference>
<feature type="compositionally biased region" description="Basic and acidic residues" evidence="6">
    <location>
        <begin position="583"/>
        <end position="599"/>
    </location>
</feature>
<name>A0ABD1KSZ3_9TELE</name>
<dbReference type="SUPFAM" id="SSF56672">
    <property type="entry name" value="DNA/RNA polymerases"/>
    <property type="match status" value="1"/>
</dbReference>
<proteinExistence type="predicted"/>
<dbReference type="EMBL" id="JBHFQA010000002">
    <property type="protein sequence ID" value="KAL2102126.1"/>
    <property type="molecule type" value="Genomic_DNA"/>
</dbReference>
<dbReference type="AlphaFoldDB" id="A0ABD1KSZ3"/>
<dbReference type="Proteomes" id="UP001591681">
    <property type="component" value="Unassembled WGS sequence"/>
</dbReference>
<feature type="compositionally biased region" description="Basic and acidic residues" evidence="6">
    <location>
        <begin position="494"/>
        <end position="527"/>
    </location>
</feature>
<protein>
    <recommendedName>
        <fullName evidence="7">Integrase catalytic domain-containing protein</fullName>
    </recommendedName>
</protein>
<evidence type="ECO:0000256" key="1">
    <source>
        <dbReference type="ARBA" id="ARBA00022679"/>
    </source>
</evidence>
<evidence type="ECO:0000256" key="6">
    <source>
        <dbReference type="SAM" id="MobiDB-lite"/>
    </source>
</evidence>
<accession>A0ABD1KSZ3</accession>
<dbReference type="GO" id="GO:0016787">
    <property type="term" value="F:hydrolase activity"/>
    <property type="evidence" value="ECO:0007669"/>
    <property type="project" value="UniProtKB-KW"/>
</dbReference>
<evidence type="ECO:0000256" key="5">
    <source>
        <dbReference type="ARBA" id="ARBA00022801"/>
    </source>
</evidence>
<dbReference type="Gene3D" id="3.30.420.10">
    <property type="entry name" value="Ribonuclease H-like superfamily/Ribonuclease H"/>
    <property type="match status" value="1"/>
</dbReference>
<evidence type="ECO:0000259" key="7">
    <source>
        <dbReference type="PROSITE" id="PS50994"/>
    </source>
</evidence>
<sequence>MCYLSKERMLCGGKPCERVHPGDILMIQSTPDNREESDEEKLARVPEEVWSKGDGDIGTVHSASTLEFSLKPNAVLPRQPQYPLRPEAKEGIRQTIEQLLESGVLEEVDYAETCREDTVYVLTILARGGYKVSKKKLPFALTQLFADEVADEVAKEAALRARQSTGELEPPVRPVQLNTIQWHIMGGDGRRFRCPTPCPFLTQDECKWCSAWPEEGHRHEATPLGCALCQRTGCPKCGNEHCEPRYPTALVFVETPGAKGEDDQADFRQLEDNKQNIPSMLWPLQGPVRGQREDGELTPIMGDIGTPDYLVSHIRPIQEVAPSWEVQLWVERGATQGPDGLWRNYERRTVVPIRFLDTLILDAHDPDHCAWGEVKSQILKDRDNGKAFVAKVWSKVAQKLRIKLRFGCVYHPQSQGIVERANDQQAREERLGKNVQEEGLPIQPGDFIYVKVFRRACLDPRAEGPYQVTQVTPRALKVLGSDLWYHINSCYRAQHPDDRGPEDNGEGLRDAAEGGHDVDGDRPRGEPDAGLVCSLPSLGQQVVWVSQARTVEWMRWIQFPPVPQNAPPRLLNGTGGGAVPTGRNDEPDHGVSKGRDKTHPAGIHPDPGGVSTTAGRRRSSRIRNAADRRGERANCHVNNHNNVPPSNDLKNGSHDSCTDDSIDTPLSCYLGDDSSYYPAGPYTVEYNCSDSGSDYE</sequence>
<dbReference type="InterPro" id="IPR001584">
    <property type="entry name" value="Integrase_cat-core"/>
</dbReference>
<keyword evidence="3" id="KW-0540">Nuclease</keyword>
<keyword evidence="1" id="KW-0808">Transferase</keyword>
<dbReference type="Gene3D" id="2.30.30.850">
    <property type="match status" value="1"/>
</dbReference>
<dbReference type="InterPro" id="IPR036397">
    <property type="entry name" value="RNaseH_sf"/>
</dbReference>
<evidence type="ECO:0000256" key="3">
    <source>
        <dbReference type="ARBA" id="ARBA00022722"/>
    </source>
</evidence>
<reference evidence="8 9" key="1">
    <citation type="submission" date="2024-09" db="EMBL/GenBank/DDBJ databases">
        <title>A chromosome-level genome assembly of Gray's grenadier anchovy, Coilia grayii.</title>
        <authorList>
            <person name="Fu Z."/>
        </authorList>
    </citation>
    <scope>NUCLEOTIDE SEQUENCE [LARGE SCALE GENOMIC DNA]</scope>
    <source>
        <strain evidence="8">G4</strain>
        <tissue evidence="8">Muscle</tissue>
    </source>
</reference>
<dbReference type="PROSITE" id="PS50994">
    <property type="entry name" value="INTEGRASE"/>
    <property type="match status" value="1"/>
</dbReference>
<dbReference type="InterPro" id="IPR012337">
    <property type="entry name" value="RNaseH-like_sf"/>
</dbReference>
<dbReference type="GO" id="GO:0004519">
    <property type="term" value="F:endonuclease activity"/>
    <property type="evidence" value="ECO:0007669"/>
    <property type="project" value="UniProtKB-KW"/>
</dbReference>
<feature type="domain" description="Integrase catalytic" evidence="7">
    <location>
        <begin position="383"/>
        <end position="481"/>
    </location>
</feature>
<feature type="compositionally biased region" description="Basic and acidic residues" evidence="6">
    <location>
        <begin position="624"/>
        <end position="634"/>
    </location>
</feature>
<keyword evidence="5" id="KW-0378">Hydrolase</keyword>
<evidence type="ECO:0000313" key="8">
    <source>
        <dbReference type="EMBL" id="KAL2102126.1"/>
    </source>
</evidence>